<keyword evidence="3" id="KW-0812">Transmembrane</keyword>
<dbReference type="InterPro" id="IPR014032">
    <property type="entry name" value="Peptidase_A24A_bac"/>
</dbReference>
<gene>
    <name evidence="5" type="ORF">V5F32_23535</name>
</gene>
<dbReference type="EC" id="3.4.23.-" evidence="5"/>
<comment type="similarity">
    <text evidence="1 2">Belongs to the peptidase A24 family.</text>
</comment>
<reference evidence="5 6" key="1">
    <citation type="submission" date="2024-02" db="EMBL/GenBank/DDBJ databases">
        <title>Expansion and revision of Xanthobacter and proposal of Roseixanthobacter gen. nov.</title>
        <authorList>
            <person name="Soltysiak M.P.M."/>
            <person name="Jalihal A."/>
            <person name="Ory A."/>
            <person name="Chrisophersen C."/>
            <person name="Lee A.D."/>
            <person name="Boulton J."/>
            <person name="Springer M."/>
        </authorList>
    </citation>
    <scope>NUCLEOTIDE SEQUENCE [LARGE SCALE GENOMIC DNA]</scope>
    <source>
        <strain evidence="5 6">23A</strain>
    </source>
</reference>
<keyword evidence="6" id="KW-1185">Reference proteome</keyword>
<dbReference type="PANTHER" id="PTHR30487">
    <property type="entry name" value="TYPE 4 PREPILIN-LIKE PROTEINS LEADER PEPTIDE-PROCESSING ENZYME"/>
    <property type="match status" value="1"/>
</dbReference>
<feature type="transmembrane region" description="Helical" evidence="3">
    <location>
        <begin position="61"/>
        <end position="81"/>
    </location>
</feature>
<name>A0ABW7A2N8_9HYPH</name>
<dbReference type="PANTHER" id="PTHR30487:SF0">
    <property type="entry name" value="PREPILIN LEADER PEPTIDASE_N-METHYLTRANSFERASE-RELATED"/>
    <property type="match status" value="1"/>
</dbReference>
<protein>
    <submittedName>
        <fullName evidence="5">A24 family peptidase</fullName>
        <ecNumber evidence="5">3.4.23.-</ecNumber>
    </submittedName>
</protein>
<accession>A0ABW7A2N8</accession>
<dbReference type="Gene3D" id="1.20.120.1220">
    <property type="match status" value="1"/>
</dbReference>
<dbReference type="Proteomes" id="UP001604002">
    <property type="component" value="Unassembled WGS sequence"/>
</dbReference>
<keyword evidence="5" id="KW-0378">Hydrolase</keyword>
<feature type="transmembrane region" description="Helical" evidence="3">
    <location>
        <begin position="20"/>
        <end position="41"/>
    </location>
</feature>
<comment type="caution">
    <text evidence="5">The sequence shown here is derived from an EMBL/GenBank/DDBJ whole genome shotgun (WGS) entry which is preliminary data.</text>
</comment>
<organism evidence="5 6">
    <name type="scientific">Xanthobacter oligotrophicus</name>
    <dbReference type="NCBI Taxonomy" id="2607286"/>
    <lineage>
        <taxon>Bacteria</taxon>
        <taxon>Pseudomonadati</taxon>
        <taxon>Pseudomonadota</taxon>
        <taxon>Alphaproteobacteria</taxon>
        <taxon>Hyphomicrobiales</taxon>
        <taxon>Xanthobacteraceae</taxon>
        <taxon>Xanthobacter</taxon>
    </lineage>
</organism>
<keyword evidence="3" id="KW-0472">Membrane</keyword>
<sequence>MIVIPLLPLLAARSRARLRLVGIALVCIGFMGTAIVIAPTARGLLAAGFMPVLAAIALVDGQHFIIPDGLSATGLLLGLAYATASDNDAAEGLLAALLCGGTTALLFLALRASYRALRGREGLGLGDVKLAGVAGLWLSPLAIALAVEIAALSGLLAYGVAALLAGRVPHAAARLPFGLFFAPAIAIALILDFWLSGADMSLVHALPGAPP</sequence>
<evidence type="ECO:0000256" key="3">
    <source>
        <dbReference type="SAM" id="Phobius"/>
    </source>
</evidence>
<evidence type="ECO:0000259" key="4">
    <source>
        <dbReference type="Pfam" id="PF01478"/>
    </source>
</evidence>
<dbReference type="InterPro" id="IPR050882">
    <property type="entry name" value="Prepilin_peptidase/N-MTase"/>
</dbReference>
<feature type="transmembrane region" description="Helical" evidence="3">
    <location>
        <begin position="177"/>
        <end position="195"/>
    </location>
</feature>
<evidence type="ECO:0000256" key="2">
    <source>
        <dbReference type="RuleBase" id="RU003793"/>
    </source>
</evidence>
<evidence type="ECO:0000313" key="5">
    <source>
        <dbReference type="EMBL" id="MFG1375158.1"/>
    </source>
</evidence>
<feature type="transmembrane region" description="Helical" evidence="3">
    <location>
        <begin position="134"/>
        <end position="165"/>
    </location>
</feature>
<feature type="transmembrane region" description="Helical" evidence="3">
    <location>
        <begin position="93"/>
        <end position="114"/>
    </location>
</feature>
<proteinExistence type="inferred from homology"/>
<evidence type="ECO:0000313" key="6">
    <source>
        <dbReference type="Proteomes" id="UP001604002"/>
    </source>
</evidence>
<feature type="domain" description="Prepilin type IV endopeptidase peptidase" evidence="4">
    <location>
        <begin position="49"/>
        <end position="156"/>
    </location>
</feature>
<dbReference type="EMBL" id="JBAFVH010000023">
    <property type="protein sequence ID" value="MFG1375158.1"/>
    <property type="molecule type" value="Genomic_DNA"/>
</dbReference>
<dbReference type="InterPro" id="IPR000045">
    <property type="entry name" value="Prepilin_IV_endopep_pep"/>
</dbReference>
<keyword evidence="3" id="KW-1133">Transmembrane helix</keyword>
<dbReference type="RefSeq" id="WP_393994685.1">
    <property type="nucleotide sequence ID" value="NZ_JBAFVH010000023.1"/>
</dbReference>
<evidence type="ECO:0000256" key="1">
    <source>
        <dbReference type="ARBA" id="ARBA00005801"/>
    </source>
</evidence>
<dbReference type="Pfam" id="PF01478">
    <property type="entry name" value="Peptidase_A24"/>
    <property type="match status" value="1"/>
</dbReference>
<dbReference type="GO" id="GO:0016787">
    <property type="term" value="F:hydrolase activity"/>
    <property type="evidence" value="ECO:0007669"/>
    <property type="project" value="UniProtKB-KW"/>
</dbReference>
<dbReference type="PRINTS" id="PR00864">
    <property type="entry name" value="PREPILNPTASE"/>
</dbReference>